<keyword evidence="6" id="KW-1185">Reference proteome</keyword>
<organism evidence="5 6">
    <name type="scientific">Pseudonocardia xishanensis</name>
    <dbReference type="NCBI Taxonomy" id="630995"/>
    <lineage>
        <taxon>Bacteria</taxon>
        <taxon>Bacillati</taxon>
        <taxon>Actinomycetota</taxon>
        <taxon>Actinomycetes</taxon>
        <taxon>Pseudonocardiales</taxon>
        <taxon>Pseudonocardiaceae</taxon>
        <taxon>Pseudonocardia</taxon>
    </lineage>
</organism>
<dbReference type="PANTHER" id="PTHR43853:SF8">
    <property type="entry name" value="3-KETOACYL-COA THIOLASE, PEROXISOMAL"/>
    <property type="match status" value="1"/>
</dbReference>
<dbReference type="EMBL" id="BAABGT010000085">
    <property type="protein sequence ID" value="GAA4554702.1"/>
    <property type="molecule type" value="Genomic_DNA"/>
</dbReference>
<comment type="caution">
    <text evidence="5">The sequence shown here is derived from an EMBL/GenBank/DDBJ whole genome shotgun (WGS) entry which is preliminary data.</text>
</comment>
<gene>
    <name evidence="5" type="ORF">GCM10023175_53210</name>
</gene>
<dbReference type="InterPro" id="IPR020616">
    <property type="entry name" value="Thiolase_N"/>
</dbReference>
<dbReference type="InterPro" id="IPR050215">
    <property type="entry name" value="Thiolase-like_sf_Thiolase"/>
</dbReference>
<evidence type="ECO:0000256" key="3">
    <source>
        <dbReference type="SAM" id="MobiDB-lite"/>
    </source>
</evidence>
<proteinExistence type="predicted"/>
<dbReference type="Gene3D" id="3.40.47.10">
    <property type="match status" value="1"/>
</dbReference>
<evidence type="ECO:0000313" key="5">
    <source>
        <dbReference type="EMBL" id="GAA4554702.1"/>
    </source>
</evidence>
<keyword evidence="1" id="KW-0276">Fatty acid metabolism</keyword>
<feature type="compositionally biased region" description="Basic residues" evidence="3">
    <location>
        <begin position="258"/>
        <end position="273"/>
    </location>
</feature>
<dbReference type="Proteomes" id="UP001501598">
    <property type="component" value="Unassembled WGS sequence"/>
</dbReference>
<evidence type="ECO:0000256" key="2">
    <source>
        <dbReference type="ARBA" id="ARBA00023098"/>
    </source>
</evidence>
<name>A0ABP8RZJ5_9PSEU</name>
<accession>A0ABP8RZJ5</accession>
<protein>
    <recommendedName>
        <fullName evidence="4">Thiolase N-terminal domain-containing protein</fullName>
    </recommendedName>
</protein>
<dbReference type="InterPro" id="IPR016039">
    <property type="entry name" value="Thiolase-like"/>
</dbReference>
<evidence type="ECO:0000259" key="4">
    <source>
        <dbReference type="Pfam" id="PF00108"/>
    </source>
</evidence>
<evidence type="ECO:0000256" key="1">
    <source>
        <dbReference type="ARBA" id="ARBA00022832"/>
    </source>
</evidence>
<feature type="region of interest" description="Disordered" evidence="3">
    <location>
        <begin position="112"/>
        <end position="132"/>
    </location>
</feature>
<dbReference type="PANTHER" id="PTHR43853">
    <property type="entry name" value="3-KETOACYL-COA THIOLASE, PEROXISOMAL"/>
    <property type="match status" value="1"/>
</dbReference>
<dbReference type="Pfam" id="PF00108">
    <property type="entry name" value="Thiolase_N"/>
    <property type="match status" value="1"/>
</dbReference>
<feature type="domain" description="Thiolase N-terminal" evidence="4">
    <location>
        <begin position="5"/>
        <end position="213"/>
    </location>
</feature>
<reference evidence="6" key="1">
    <citation type="journal article" date="2019" name="Int. J. Syst. Evol. Microbiol.">
        <title>The Global Catalogue of Microorganisms (GCM) 10K type strain sequencing project: providing services to taxonomists for standard genome sequencing and annotation.</title>
        <authorList>
            <consortium name="The Broad Institute Genomics Platform"/>
            <consortium name="The Broad Institute Genome Sequencing Center for Infectious Disease"/>
            <person name="Wu L."/>
            <person name="Ma J."/>
        </authorList>
    </citation>
    <scope>NUCLEOTIDE SEQUENCE [LARGE SCALE GENOMIC DNA]</scope>
    <source>
        <strain evidence="6">JCM 17906</strain>
    </source>
</reference>
<keyword evidence="2" id="KW-0443">Lipid metabolism</keyword>
<sequence>MLEAVIVAVVRPPIGRARKGSLKDMRPDDLTTQMVQDALDQVPELDPTQIEGCGPPGGESGNEFGRMVSVLLGLNTVPGPTITRYCSSSVQTTRMAMHAIRAGEGDAFVSAGGETGSRFEKGNSDSLPETRNPLFDKAQEHTRATAESDTGPRAHGPSYVYIAMGQTAEDLARLTGVTREDMDRFGVRSQNLARLPPRRPDHRRQLLPAQRRRRGPDRHVRHQGSRPGPHAGRPGGRHRPVAGDHGLRPGRGAEAGPRPHRHDCRRRRPLQAQ</sequence>
<feature type="compositionally biased region" description="Basic residues" evidence="3">
    <location>
        <begin position="210"/>
        <end position="224"/>
    </location>
</feature>
<feature type="region of interest" description="Disordered" evidence="3">
    <location>
        <begin position="188"/>
        <end position="273"/>
    </location>
</feature>
<evidence type="ECO:0000313" key="6">
    <source>
        <dbReference type="Proteomes" id="UP001501598"/>
    </source>
</evidence>
<dbReference type="SUPFAM" id="SSF53901">
    <property type="entry name" value="Thiolase-like"/>
    <property type="match status" value="1"/>
</dbReference>